<evidence type="ECO:0000313" key="3">
    <source>
        <dbReference type="Proteomes" id="UP000299102"/>
    </source>
</evidence>
<sequence length="320" mass="36666">MKKLRTKKSHFGYEFQKEHKLYEKVKIKKGRRLFQHKSPDVKILETNDRPVITTVITLCAYRARVSSLFERPALTLSSDDTGVRLMQPARARFGYKAKAKNKNSAMVKNVHRTISDLYSENISNSGRHLRHRRQYPVLIQFAEGRRRRGAERVMKFSLAPDGPTREEFEQVKEFVYFGSLFTNNGKYDRDLERKVNGGNKMNGSLLAIVNTKSVSRQMSLAIRNEVLVPTLMYAPVPNEQIYQFLRDSKTAQNQLVSKKGRPRTERTPQSHSPAHLVEEVRLTDMSTLSAALNYSSPMALRDVGTGFDGNLPAEYNNIQN</sequence>
<name>A0A4C1V5A0_EUMVA</name>
<comment type="caution">
    <text evidence="2">The sequence shown here is derived from an EMBL/GenBank/DDBJ whole genome shotgun (WGS) entry which is preliminary data.</text>
</comment>
<dbReference type="OrthoDB" id="425681at2759"/>
<proteinExistence type="predicted"/>
<gene>
    <name evidence="2" type="ORF">EVAR_16718_1</name>
</gene>
<organism evidence="2 3">
    <name type="scientific">Eumeta variegata</name>
    <name type="common">Bagworm moth</name>
    <name type="synonym">Eumeta japonica</name>
    <dbReference type="NCBI Taxonomy" id="151549"/>
    <lineage>
        <taxon>Eukaryota</taxon>
        <taxon>Metazoa</taxon>
        <taxon>Ecdysozoa</taxon>
        <taxon>Arthropoda</taxon>
        <taxon>Hexapoda</taxon>
        <taxon>Insecta</taxon>
        <taxon>Pterygota</taxon>
        <taxon>Neoptera</taxon>
        <taxon>Endopterygota</taxon>
        <taxon>Lepidoptera</taxon>
        <taxon>Glossata</taxon>
        <taxon>Ditrysia</taxon>
        <taxon>Tineoidea</taxon>
        <taxon>Psychidae</taxon>
        <taxon>Oiketicinae</taxon>
        <taxon>Eumeta</taxon>
    </lineage>
</organism>
<dbReference type="AlphaFoldDB" id="A0A4C1V5A0"/>
<dbReference type="Proteomes" id="UP000299102">
    <property type="component" value="Unassembled WGS sequence"/>
</dbReference>
<evidence type="ECO:0000313" key="2">
    <source>
        <dbReference type="EMBL" id="GBP33680.1"/>
    </source>
</evidence>
<dbReference type="EMBL" id="BGZK01000277">
    <property type="protein sequence ID" value="GBP33680.1"/>
    <property type="molecule type" value="Genomic_DNA"/>
</dbReference>
<feature type="region of interest" description="Disordered" evidence="1">
    <location>
        <begin position="253"/>
        <end position="274"/>
    </location>
</feature>
<evidence type="ECO:0000256" key="1">
    <source>
        <dbReference type="SAM" id="MobiDB-lite"/>
    </source>
</evidence>
<protein>
    <submittedName>
        <fullName evidence="2">Uncharacterized protein</fullName>
    </submittedName>
</protein>
<reference evidence="2 3" key="1">
    <citation type="journal article" date="2019" name="Commun. Biol.">
        <title>The bagworm genome reveals a unique fibroin gene that provides high tensile strength.</title>
        <authorList>
            <person name="Kono N."/>
            <person name="Nakamura H."/>
            <person name="Ohtoshi R."/>
            <person name="Tomita M."/>
            <person name="Numata K."/>
            <person name="Arakawa K."/>
        </authorList>
    </citation>
    <scope>NUCLEOTIDE SEQUENCE [LARGE SCALE GENOMIC DNA]</scope>
</reference>
<accession>A0A4C1V5A0</accession>
<keyword evidence="3" id="KW-1185">Reference proteome</keyword>